<organism evidence="1 2">
    <name type="scientific">Geomonas silvestris</name>
    <dbReference type="NCBI Taxonomy" id="2740184"/>
    <lineage>
        <taxon>Bacteria</taxon>
        <taxon>Pseudomonadati</taxon>
        <taxon>Thermodesulfobacteriota</taxon>
        <taxon>Desulfuromonadia</taxon>
        <taxon>Geobacterales</taxon>
        <taxon>Geobacteraceae</taxon>
        <taxon>Geomonas</taxon>
    </lineage>
</organism>
<comment type="caution">
    <text evidence="1">The sequence shown here is derived from an EMBL/GenBank/DDBJ whole genome shotgun (WGS) entry which is preliminary data.</text>
</comment>
<reference evidence="2" key="1">
    <citation type="submission" date="2020-06" db="EMBL/GenBank/DDBJ databases">
        <title>Draft genomic sequence of Geomonas sp. Red330.</title>
        <authorList>
            <person name="Itoh H."/>
            <person name="Zhenxing X."/>
            <person name="Ushijima N."/>
            <person name="Masuda Y."/>
            <person name="Shiratori Y."/>
            <person name="Senoo K."/>
        </authorList>
    </citation>
    <scope>NUCLEOTIDE SEQUENCE [LARGE SCALE GENOMIC DNA]</scope>
    <source>
        <strain evidence="2">Red330</strain>
    </source>
</reference>
<keyword evidence="2" id="KW-1185">Reference proteome</keyword>
<dbReference type="RefSeq" id="WP_183352960.1">
    <property type="nucleotide sequence ID" value="NZ_BLXX01000001.1"/>
</dbReference>
<accession>A0A6V8MDP3</accession>
<proteinExistence type="predicted"/>
<evidence type="ECO:0000313" key="1">
    <source>
        <dbReference type="EMBL" id="GFO58115.1"/>
    </source>
</evidence>
<protein>
    <submittedName>
        <fullName evidence="1">Uncharacterized protein</fullName>
    </submittedName>
</protein>
<evidence type="ECO:0000313" key="2">
    <source>
        <dbReference type="Proteomes" id="UP000556026"/>
    </source>
</evidence>
<dbReference type="AlphaFoldDB" id="A0A6V8MDP3"/>
<dbReference type="EMBL" id="BLXX01000001">
    <property type="protein sequence ID" value="GFO58115.1"/>
    <property type="molecule type" value="Genomic_DNA"/>
</dbReference>
<dbReference type="Proteomes" id="UP000556026">
    <property type="component" value="Unassembled WGS sequence"/>
</dbReference>
<gene>
    <name evidence="1" type="ORF">GMST_04400</name>
</gene>
<sequence length="124" mass="14061">MTTRLKLKPGQKGTRKLQALYGEDLVCVRYRYDAETGLRIKTAEIIVERKPWTPPALHFTAQQIVPVRIGLEDKAFQAMAKAASGKWDAKAKVWRIPYGKIKGSDLEKHIVLDAFRAEKPNKSI</sequence>
<name>A0A6V8MDP3_9BACT</name>